<comment type="similarity">
    <text evidence="2">Belongs to the chloride channel MCLC family.</text>
</comment>
<accession>A0A914VC83</accession>
<dbReference type="GO" id="GO:0005783">
    <property type="term" value="C:endoplasmic reticulum"/>
    <property type="evidence" value="ECO:0007669"/>
    <property type="project" value="TreeGrafter"/>
</dbReference>
<organism evidence="9 10">
    <name type="scientific">Plectus sambesii</name>
    <dbReference type="NCBI Taxonomy" id="2011161"/>
    <lineage>
        <taxon>Eukaryota</taxon>
        <taxon>Metazoa</taxon>
        <taxon>Ecdysozoa</taxon>
        <taxon>Nematoda</taxon>
        <taxon>Chromadorea</taxon>
        <taxon>Plectida</taxon>
        <taxon>Plectina</taxon>
        <taxon>Plectoidea</taxon>
        <taxon>Plectidae</taxon>
        <taxon>Plectus</taxon>
    </lineage>
</organism>
<dbReference type="Proteomes" id="UP000887566">
    <property type="component" value="Unplaced"/>
</dbReference>
<evidence type="ECO:0000256" key="2">
    <source>
        <dbReference type="ARBA" id="ARBA00005944"/>
    </source>
</evidence>
<feature type="transmembrane region" description="Helical" evidence="8">
    <location>
        <begin position="132"/>
        <end position="152"/>
    </location>
</feature>
<name>A0A914VC83_9BILA</name>
<dbReference type="GO" id="GO:0005254">
    <property type="term" value="F:chloride channel activity"/>
    <property type="evidence" value="ECO:0007669"/>
    <property type="project" value="TreeGrafter"/>
</dbReference>
<evidence type="ECO:0000256" key="6">
    <source>
        <dbReference type="ARBA" id="ARBA00023136"/>
    </source>
</evidence>
<evidence type="ECO:0000313" key="10">
    <source>
        <dbReference type="WBParaSite" id="PSAMB.scaffold1774size27928.g14809.t1"/>
    </source>
</evidence>
<dbReference type="PANTHER" id="PTHR34093">
    <property type="entry name" value="CHLORIDE CHANNEL CLIC-LIKE PROTEIN 1"/>
    <property type="match status" value="1"/>
</dbReference>
<keyword evidence="5 8" id="KW-1133">Transmembrane helix</keyword>
<evidence type="ECO:0000256" key="1">
    <source>
        <dbReference type="ARBA" id="ARBA00004141"/>
    </source>
</evidence>
<dbReference type="WBParaSite" id="PSAMB.scaffold1774size27928.g14809.t1">
    <property type="protein sequence ID" value="PSAMB.scaffold1774size27928.g14809.t1"/>
    <property type="gene ID" value="PSAMB.scaffold1774size27928.g14809"/>
</dbReference>
<evidence type="ECO:0000256" key="8">
    <source>
        <dbReference type="SAM" id="Phobius"/>
    </source>
</evidence>
<dbReference type="Pfam" id="PF05934">
    <property type="entry name" value="MCLC"/>
    <property type="match status" value="1"/>
</dbReference>
<feature type="region of interest" description="Disordered" evidence="7">
    <location>
        <begin position="349"/>
        <end position="383"/>
    </location>
</feature>
<feature type="transmembrane region" description="Helical" evidence="8">
    <location>
        <begin position="288"/>
        <end position="315"/>
    </location>
</feature>
<comment type="subcellular location">
    <subcellularLocation>
        <location evidence="1">Membrane</location>
        <topology evidence="1">Multi-pass membrane protein</topology>
    </subcellularLocation>
</comment>
<dbReference type="InterPro" id="IPR009231">
    <property type="entry name" value="Chloride_chnl_CLIC-like"/>
</dbReference>
<evidence type="ECO:0000256" key="5">
    <source>
        <dbReference type="ARBA" id="ARBA00022989"/>
    </source>
</evidence>
<dbReference type="AlphaFoldDB" id="A0A914VC83"/>
<dbReference type="PANTHER" id="PTHR34093:SF1">
    <property type="entry name" value="CHLORIDE CHANNEL CLIC-LIKE PROTEIN 1"/>
    <property type="match status" value="1"/>
</dbReference>
<evidence type="ECO:0000313" key="9">
    <source>
        <dbReference type="Proteomes" id="UP000887566"/>
    </source>
</evidence>
<feature type="transmembrane region" description="Helical" evidence="8">
    <location>
        <begin position="164"/>
        <end position="183"/>
    </location>
</feature>
<protein>
    <recommendedName>
        <fullName evidence="3">Chloride channel CLIC-like protein 1</fullName>
    </recommendedName>
</protein>
<dbReference type="GO" id="GO:0016020">
    <property type="term" value="C:membrane"/>
    <property type="evidence" value="ECO:0007669"/>
    <property type="project" value="UniProtKB-SubCell"/>
</dbReference>
<reference evidence="10" key="1">
    <citation type="submission" date="2022-11" db="UniProtKB">
        <authorList>
            <consortium name="WormBaseParasite"/>
        </authorList>
    </citation>
    <scope>IDENTIFICATION</scope>
</reference>
<evidence type="ECO:0000256" key="7">
    <source>
        <dbReference type="SAM" id="MobiDB-lite"/>
    </source>
</evidence>
<keyword evidence="6 8" id="KW-0472">Membrane</keyword>
<proteinExistence type="inferred from homology"/>
<evidence type="ECO:0000256" key="4">
    <source>
        <dbReference type="ARBA" id="ARBA00022692"/>
    </source>
</evidence>
<evidence type="ECO:0000256" key="3">
    <source>
        <dbReference type="ARBA" id="ARBA00015571"/>
    </source>
</evidence>
<sequence length="409" mass="47293">MHGSRREDHESTCRSDSEVANLKSALSTCQQEASSCSMNPTLLKHVVNRLLIRFNLEKKLNEQRESDYIYTVNLHFSPNDIRTLQRFSDTDVPDMNLIKDAKLAMDTFFNKIHSIQATDEEPTFWEKFWTNLPFYVTFGNFVLLLPAAALVLRHIFRTSLLHSFLYLILIIFLFSCVGTWLRLYQEKLAERQRRYMEFEGKVPKECFPDQQSTFKAIYSSVSSYVSFQQPDKCFHYYKDIGVDPYLEVGVMDAVVDTAALAFLRPLGLWGEHLAKFIEAFYSRLPLTIAPLATVLLLILMLFFMILCGLFLLLVFGYRIKLPMFLGIIEPAHVPVVHLPQAVNTAHQQQHHLPADPLQQQQQQHLPATHQQQEQIPAAPLQQQQIAATQKRRRDFHRSVSLPHVSDADW</sequence>
<keyword evidence="9" id="KW-1185">Reference proteome</keyword>
<keyword evidence="4 8" id="KW-0812">Transmembrane</keyword>